<dbReference type="AlphaFoldDB" id="A0A917DAP4"/>
<dbReference type="Gene3D" id="1.10.630.10">
    <property type="entry name" value="Cytochrome P450"/>
    <property type="match status" value="1"/>
</dbReference>
<dbReference type="Proteomes" id="UP000613160">
    <property type="component" value="Unassembled WGS sequence"/>
</dbReference>
<dbReference type="GO" id="GO:0004497">
    <property type="term" value="F:monooxygenase activity"/>
    <property type="evidence" value="ECO:0007669"/>
    <property type="project" value="UniProtKB-KW"/>
</dbReference>
<dbReference type="PRINTS" id="PR00359">
    <property type="entry name" value="BP450"/>
</dbReference>
<keyword evidence="4 9" id="KW-0479">Metal-binding</keyword>
<reference evidence="10" key="1">
    <citation type="journal article" date="2014" name="Int. J. Syst. Evol. Microbiol.">
        <title>Complete genome sequence of Corynebacterium casei LMG S-19264T (=DSM 44701T), isolated from a smear-ripened cheese.</title>
        <authorList>
            <consortium name="US DOE Joint Genome Institute (JGI-PGF)"/>
            <person name="Walter F."/>
            <person name="Albersmeier A."/>
            <person name="Kalinowski J."/>
            <person name="Ruckert C."/>
        </authorList>
    </citation>
    <scope>NUCLEOTIDE SEQUENCE</scope>
    <source>
        <strain evidence="10">CGMCC 1.15493</strain>
    </source>
</reference>
<evidence type="ECO:0000256" key="3">
    <source>
        <dbReference type="ARBA" id="ARBA00022617"/>
    </source>
</evidence>
<keyword evidence="7 9" id="KW-0503">Monooxygenase</keyword>
<dbReference type="FunFam" id="1.10.630.10:FF:000018">
    <property type="entry name" value="Cytochrome P450 monooxygenase"/>
    <property type="match status" value="1"/>
</dbReference>
<accession>A0A917DAP4</accession>
<comment type="function">
    <text evidence="8">Cytochromes P450 are a group of heme-thiolate monooxygenases. They oxidize a variety of structurally unrelated compounds, including steroids, fatty acids, and xenobiotics.</text>
</comment>
<protein>
    <recommendedName>
        <fullName evidence="12">Cytochrome P450</fullName>
    </recommendedName>
</protein>
<dbReference type="Pfam" id="PF00067">
    <property type="entry name" value="p450"/>
    <property type="match status" value="1"/>
</dbReference>
<evidence type="ECO:0000256" key="7">
    <source>
        <dbReference type="ARBA" id="ARBA00023033"/>
    </source>
</evidence>
<gene>
    <name evidence="10" type="ORF">GCM10011335_22610</name>
</gene>
<comment type="caution">
    <text evidence="10">The sequence shown here is derived from an EMBL/GenBank/DDBJ whole genome shotgun (WGS) entry which is preliminary data.</text>
</comment>
<comment type="similarity">
    <text evidence="2 9">Belongs to the cytochrome P450 family.</text>
</comment>
<proteinExistence type="inferred from homology"/>
<dbReference type="GO" id="GO:0005506">
    <property type="term" value="F:iron ion binding"/>
    <property type="evidence" value="ECO:0007669"/>
    <property type="project" value="InterPro"/>
</dbReference>
<keyword evidence="3 9" id="KW-0349">Heme</keyword>
<organism evidence="10 11">
    <name type="scientific">Aureimonas glaciei</name>
    <dbReference type="NCBI Taxonomy" id="1776957"/>
    <lineage>
        <taxon>Bacteria</taxon>
        <taxon>Pseudomonadati</taxon>
        <taxon>Pseudomonadota</taxon>
        <taxon>Alphaproteobacteria</taxon>
        <taxon>Hyphomicrobiales</taxon>
        <taxon>Aurantimonadaceae</taxon>
        <taxon>Aureimonas</taxon>
    </lineage>
</organism>
<dbReference type="SUPFAM" id="SSF48264">
    <property type="entry name" value="Cytochrome P450"/>
    <property type="match status" value="1"/>
</dbReference>
<dbReference type="GO" id="GO:0016705">
    <property type="term" value="F:oxidoreductase activity, acting on paired donors, with incorporation or reduction of molecular oxygen"/>
    <property type="evidence" value="ECO:0007669"/>
    <property type="project" value="InterPro"/>
</dbReference>
<evidence type="ECO:0000256" key="1">
    <source>
        <dbReference type="ARBA" id="ARBA00001971"/>
    </source>
</evidence>
<evidence type="ECO:0000256" key="8">
    <source>
        <dbReference type="ARBA" id="ARBA00043906"/>
    </source>
</evidence>
<evidence type="ECO:0000313" key="11">
    <source>
        <dbReference type="Proteomes" id="UP000613160"/>
    </source>
</evidence>
<evidence type="ECO:0000313" key="10">
    <source>
        <dbReference type="EMBL" id="GGD19211.1"/>
    </source>
</evidence>
<evidence type="ECO:0000256" key="5">
    <source>
        <dbReference type="ARBA" id="ARBA00023002"/>
    </source>
</evidence>
<evidence type="ECO:0008006" key="12">
    <source>
        <dbReference type="Google" id="ProtNLM"/>
    </source>
</evidence>
<evidence type="ECO:0000256" key="2">
    <source>
        <dbReference type="ARBA" id="ARBA00010617"/>
    </source>
</evidence>
<dbReference type="PRINTS" id="PR00385">
    <property type="entry name" value="P450"/>
</dbReference>
<dbReference type="InterPro" id="IPR017972">
    <property type="entry name" value="Cyt_P450_CS"/>
</dbReference>
<dbReference type="PROSITE" id="PS00086">
    <property type="entry name" value="CYTOCHROME_P450"/>
    <property type="match status" value="1"/>
</dbReference>
<comment type="cofactor">
    <cofactor evidence="1">
        <name>heme</name>
        <dbReference type="ChEBI" id="CHEBI:30413"/>
    </cofactor>
</comment>
<dbReference type="InterPro" id="IPR002397">
    <property type="entry name" value="Cyt_P450_B"/>
</dbReference>
<dbReference type="EMBL" id="BMJJ01000004">
    <property type="protein sequence ID" value="GGD19211.1"/>
    <property type="molecule type" value="Genomic_DNA"/>
</dbReference>
<keyword evidence="5 9" id="KW-0560">Oxidoreductase</keyword>
<reference evidence="10" key="2">
    <citation type="submission" date="2020-09" db="EMBL/GenBank/DDBJ databases">
        <authorList>
            <person name="Sun Q."/>
            <person name="Zhou Y."/>
        </authorList>
    </citation>
    <scope>NUCLEOTIDE SEQUENCE</scope>
    <source>
        <strain evidence="10">CGMCC 1.15493</strain>
    </source>
</reference>
<name>A0A917DAP4_9HYPH</name>
<dbReference type="InterPro" id="IPR001128">
    <property type="entry name" value="Cyt_P450"/>
</dbReference>
<dbReference type="PANTHER" id="PTHR46696:SF1">
    <property type="entry name" value="CYTOCHROME P450 YJIB-RELATED"/>
    <property type="match status" value="1"/>
</dbReference>
<keyword evidence="11" id="KW-1185">Reference proteome</keyword>
<dbReference type="PANTHER" id="PTHR46696">
    <property type="entry name" value="P450, PUTATIVE (EUROFUNG)-RELATED"/>
    <property type="match status" value="1"/>
</dbReference>
<evidence type="ECO:0000256" key="6">
    <source>
        <dbReference type="ARBA" id="ARBA00023004"/>
    </source>
</evidence>
<evidence type="ECO:0000256" key="4">
    <source>
        <dbReference type="ARBA" id="ARBA00022723"/>
    </source>
</evidence>
<dbReference type="InterPro" id="IPR036396">
    <property type="entry name" value="Cyt_P450_sf"/>
</dbReference>
<evidence type="ECO:0000256" key="9">
    <source>
        <dbReference type="RuleBase" id="RU000461"/>
    </source>
</evidence>
<dbReference type="GO" id="GO:0020037">
    <property type="term" value="F:heme binding"/>
    <property type="evidence" value="ECO:0007669"/>
    <property type="project" value="InterPro"/>
</dbReference>
<sequence length="411" mass="45491">MMNPAAPPAIDWWTLLTDPAYLADPHPHLKRIRDLAPVHHDAASGVYFVLGHAAFQAMARSPAMGRDTRLWTSGWSRPGSEERDPLSYALFSEFQRQMVNANPPDHRRMRDVYEKAFQPTRMAALRPMIEAETRALIDSLPTGEVVDFMTAFANHLPLRVSRTLFEIPPEMDPQLALWNGALIKIGDILMGPDQKREALAALRAYKDYLSGHLKSRGDDAGEGFIGLTRQALASGTLDEEEALNNLLGLVSGNETTVNLLGNGLLSLLRHPAQMEALRSDRGLMRTAIEEMLRFEPSINFILRVAIQDYDCAGTRIPAGELAIGLVGAINRDPARFEDPGGFDVARQPNAQLIFGGGPHVCIGAALARLEAQTAFNALFDRFPRIELAGDPVWWDDRTNQRGLRHLPVRLG</sequence>
<keyword evidence="6 9" id="KW-0408">Iron</keyword>